<evidence type="ECO:0000256" key="1">
    <source>
        <dbReference type="SAM" id="Coils"/>
    </source>
</evidence>
<comment type="caution">
    <text evidence="2">The sequence shown here is derived from an EMBL/GenBank/DDBJ whole genome shotgun (WGS) entry which is preliminary data.</text>
</comment>
<reference evidence="2" key="1">
    <citation type="submission" date="2023-11" db="EMBL/GenBank/DDBJ databases">
        <title>Genome assemblies of two species of porcelain crab, Petrolisthes cinctipes and Petrolisthes manimaculis (Anomura: Porcellanidae).</title>
        <authorList>
            <person name="Angst P."/>
        </authorList>
    </citation>
    <scope>NUCLEOTIDE SEQUENCE</scope>
    <source>
        <strain evidence="2">PB745_02</strain>
        <tissue evidence="2">Gill</tissue>
    </source>
</reference>
<dbReference type="EMBL" id="JAWZYT010000045">
    <property type="protein sequence ID" value="KAK4328992.1"/>
    <property type="molecule type" value="Genomic_DNA"/>
</dbReference>
<keyword evidence="1" id="KW-0175">Coiled coil</keyword>
<feature type="coiled-coil region" evidence="1">
    <location>
        <begin position="18"/>
        <end position="73"/>
    </location>
</feature>
<evidence type="ECO:0000313" key="3">
    <source>
        <dbReference type="Proteomes" id="UP001292094"/>
    </source>
</evidence>
<name>A0AAE1QPR2_9EUCA</name>
<accession>A0AAE1QPR2</accession>
<evidence type="ECO:0000313" key="2">
    <source>
        <dbReference type="EMBL" id="KAK4328992.1"/>
    </source>
</evidence>
<keyword evidence="3" id="KW-1185">Reference proteome</keyword>
<dbReference type="Gene3D" id="1.20.5.1700">
    <property type="match status" value="1"/>
</dbReference>
<protein>
    <submittedName>
        <fullName evidence="2">Uncharacterized protein</fullName>
    </submittedName>
</protein>
<dbReference type="AlphaFoldDB" id="A0AAE1QPR2"/>
<proteinExistence type="predicted"/>
<gene>
    <name evidence="2" type="ORF">Pmani_000628</name>
</gene>
<dbReference type="Proteomes" id="UP001292094">
    <property type="component" value="Unassembled WGS sequence"/>
</dbReference>
<sequence>MDSNVLKTLLDSQEKAYRSAMEIVVTQLNTQIRKLENTVSDVTKSLELTQNEVDDLKQEISRLKAEKNKDNEVFKDLMDKNYHMLTK</sequence>
<organism evidence="2 3">
    <name type="scientific">Petrolisthes manimaculis</name>
    <dbReference type="NCBI Taxonomy" id="1843537"/>
    <lineage>
        <taxon>Eukaryota</taxon>
        <taxon>Metazoa</taxon>
        <taxon>Ecdysozoa</taxon>
        <taxon>Arthropoda</taxon>
        <taxon>Crustacea</taxon>
        <taxon>Multicrustacea</taxon>
        <taxon>Malacostraca</taxon>
        <taxon>Eumalacostraca</taxon>
        <taxon>Eucarida</taxon>
        <taxon>Decapoda</taxon>
        <taxon>Pleocyemata</taxon>
        <taxon>Anomura</taxon>
        <taxon>Galatheoidea</taxon>
        <taxon>Porcellanidae</taxon>
        <taxon>Petrolisthes</taxon>
    </lineage>
</organism>